<dbReference type="EMBL" id="CP029479">
    <property type="protein sequence ID" value="AWM77177.1"/>
    <property type="molecule type" value="Genomic_DNA"/>
</dbReference>
<dbReference type="GO" id="GO:0043190">
    <property type="term" value="C:ATP-binding cassette (ABC) transporter complex"/>
    <property type="evidence" value="ECO:0007669"/>
    <property type="project" value="InterPro"/>
</dbReference>
<protein>
    <submittedName>
        <fullName evidence="6">Peptide ABC transporter substrate-binding protein</fullName>
    </submittedName>
</protein>
<evidence type="ECO:0000256" key="3">
    <source>
        <dbReference type="ARBA" id="ARBA00022448"/>
    </source>
</evidence>
<accession>A0A2Z3HN76</accession>
<dbReference type="Proteomes" id="UP000247763">
    <property type="component" value="Chromosome"/>
</dbReference>
<proteinExistence type="inferred from homology"/>
<feature type="domain" description="Solute-binding protein family 5" evidence="5">
    <location>
        <begin position="118"/>
        <end position="497"/>
    </location>
</feature>
<dbReference type="Gene3D" id="3.10.105.10">
    <property type="entry name" value="Dipeptide-binding Protein, Domain 3"/>
    <property type="match status" value="1"/>
</dbReference>
<dbReference type="CDD" id="cd08504">
    <property type="entry name" value="PBP2_OppA"/>
    <property type="match status" value="1"/>
</dbReference>
<dbReference type="OrthoDB" id="9803988at2"/>
<dbReference type="PIRSF" id="PIRSF002741">
    <property type="entry name" value="MppA"/>
    <property type="match status" value="1"/>
</dbReference>
<dbReference type="PANTHER" id="PTHR30290">
    <property type="entry name" value="PERIPLASMIC BINDING COMPONENT OF ABC TRANSPORTER"/>
    <property type="match status" value="1"/>
</dbReference>
<evidence type="ECO:0000256" key="1">
    <source>
        <dbReference type="ARBA" id="ARBA00004418"/>
    </source>
</evidence>
<dbReference type="KEGG" id="phb:HYN04_05010"/>
<comment type="subcellular location">
    <subcellularLocation>
        <location evidence="1">Periplasm</location>
    </subcellularLocation>
</comment>
<dbReference type="GO" id="GO:0015833">
    <property type="term" value="P:peptide transport"/>
    <property type="evidence" value="ECO:0007669"/>
    <property type="project" value="TreeGrafter"/>
</dbReference>
<evidence type="ECO:0000256" key="2">
    <source>
        <dbReference type="ARBA" id="ARBA00005695"/>
    </source>
</evidence>
<dbReference type="InterPro" id="IPR000914">
    <property type="entry name" value="SBP_5_dom"/>
</dbReference>
<reference evidence="7" key="1">
    <citation type="submission" date="2018-05" db="EMBL/GenBank/DDBJ databases">
        <title>Genome sequencing of Phenylobacterium sp. HYN0004.</title>
        <authorList>
            <person name="Yi H."/>
            <person name="Baek C."/>
        </authorList>
    </citation>
    <scope>NUCLEOTIDE SEQUENCE [LARGE SCALE GENOMIC DNA]</scope>
    <source>
        <strain evidence="7">HYN0004</strain>
    </source>
</reference>
<dbReference type="Gene3D" id="3.90.76.10">
    <property type="entry name" value="Dipeptide-binding Protein, Domain 1"/>
    <property type="match status" value="1"/>
</dbReference>
<dbReference type="AlphaFoldDB" id="A0A2Z3HN76"/>
<organism evidence="6 7">
    <name type="scientific">Phenylobacterium parvum</name>
    <dbReference type="NCBI Taxonomy" id="2201350"/>
    <lineage>
        <taxon>Bacteria</taxon>
        <taxon>Pseudomonadati</taxon>
        <taxon>Pseudomonadota</taxon>
        <taxon>Alphaproteobacteria</taxon>
        <taxon>Caulobacterales</taxon>
        <taxon>Caulobacteraceae</taxon>
        <taxon>Phenylobacterium</taxon>
    </lineage>
</organism>
<dbReference type="GO" id="GO:1904680">
    <property type="term" value="F:peptide transmembrane transporter activity"/>
    <property type="evidence" value="ECO:0007669"/>
    <property type="project" value="TreeGrafter"/>
</dbReference>
<sequence length="580" mass="63775">MVHSRRPGLLESGRTGLRRLSCLARRASRPHRGPEARVAPEPHVKLPLLLALACTLVLAGCQPQVSRPPCPAGKTCLAWGNNTEAGTLDPQKASLVDEFAIIGDLYTGLFTDGPDASPTPALAESWTTSPDGLTWTFRLRPSKWTDGRPVTSGDFVFAFRRLLDPNTASSYAFLLYLLENGQAVNEGKAGPETLGVRAVDPLTLELRLEHPAPYLPALLKHHSFFPVPAHVVTAHGDAWTRPENFVGNGAFTLVEWKLGDHIRVVKNPDFFDPGSVCVDQIDYFPTPDSVMAERRVARGELDLNTNFQSSRVQRLRDNLPGYVRTYPALATSYIALNTVSVPAFRDLRVRRALSMGVDRDFITGKLMRAGQKPAYSFVPPATAGHGDGVRLKWADMPFDARQAEARRLLAEAGYGPGDPLSVEIKVGNSPDNLLLSQAVAADWTALGLKVSTVQNEGQIAFSAYKRKDFQIGMMSWYADFNDPLTFLGLFRSDTGQQNYSGYANPRYDALLDQADREPDATRRARTLAEAEQLMLDEEGVIPVFQVVSRALVSPRVTGWTDNIENFHRARWVCVKPAAAG</sequence>
<dbReference type="InterPro" id="IPR039424">
    <property type="entry name" value="SBP_5"/>
</dbReference>
<evidence type="ECO:0000313" key="7">
    <source>
        <dbReference type="Proteomes" id="UP000247763"/>
    </source>
</evidence>
<evidence type="ECO:0000259" key="5">
    <source>
        <dbReference type="Pfam" id="PF00496"/>
    </source>
</evidence>
<dbReference type="SUPFAM" id="SSF53850">
    <property type="entry name" value="Periplasmic binding protein-like II"/>
    <property type="match status" value="1"/>
</dbReference>
<dbReference type="PANTHER" id="PTHR30290:SF10">
    <property type="entry name" value="PERIPLASMIC OLIGOPEPTIDE-BINDING PROTEIN-RELATED"/>
    <property type="match status" value="1"/>
</dbReference>
<evidence type="ECO:0000256" key="4">
    <source>
        <dbReference type="ARBA" id="ARBA00022729"/>
    </source>
</evidence>
<dbReference type="InterPro" id="IPR030678">
    <property type="entry name" value="Peptide/Ni-bd"/>
</dbReference>
<keyword evidence="4" id="KW-0732">Signal</keyword>
<dbReference type="FunFam" id="3.90.76.10:FF:000001">
    <property type="entry name" value="Oligopeptide ABC transporter substrate-binding protein"/>
    <property type="match status" value="1"/>
</dbReference>
<dbReference type="GO" id="GO:0030288">
    <property type="term" value="C:outer membrane-bounded periplasmic space"/>
    <property type="evidence" value="ECO:0007669"/>
    <property type="project" value="UniProtKB-ARBA"/>
</dbReference>
<keyword evidence="3" id="KW-0813">Transport</keyword>
<name>A0A2Z3HN76_9CAUL</name>
<dbReference type="Gene3D" id="3.40.190.10">
    <property type="entry name" value="Periplasmic binding protein-like II"/>
    <property type="match status" value="1"/>
</dbReference>
<comment type="similarity">
    <text evidence="2">Belongs to the bacterial solute-binding protein 5 family.</text>
</comment>
<dbReference type="Pfam" id="PF00496">
    <property type="entry name" value="SBP_bac_5"/>
    <property type="match status" value="1"/>
</dbReference>
<evidence type="ECO:0000313" key="6">
    <source>
        <dbReference type="EMBL" id="AWM77177.1"/>
    </source>
</evidence>
<gene>
    <name evidence="6" type="ORF">HYN04_05010</name>
</gene>
<keyword evidence="7" id="KW-1185">Reference proteome</keyword>